<dbReference type="InterPro" id="IPR005119">
    <property type="entry name" value="LysR_subst-bd"/>
</dbReference>
<dbReference type="SUPFAM" id="SSF53850">
    <property type="entry name" value="Periplasmic binding protein-like II"/>
    <property type="match status" value="1"/>
</dbReference>
<evidence type="ECO:0000256" key="1">
    <source>
        <dbReference type="ARBA" id="ARBA00009437"/>
    </source>
</evidence>
<dbReference type="GO" id="GO:0032993">
    <property type="term" value="C:protein-DNA complex"/>
    <property type="evidence" value="ECO:0007669"/>
    <property type="project" value="TreeGrafter"/>
</dbReference>
<dbReference type="PANTHER" id="PTHR30346:SF0">
    <property type="entry name" value="HCA OPERON TRANSCRIPTIONAL ACTIVATOR HCAR"/>
    <property type="match status" value="1"/>
</dbReference>
<dbReference type="Gene3D" id="3.40.190.10">
    <property type="entry name" value="Periplasmic binding protein-like II"/>
    <property type="match status" value="2"/>
</dbReference>
<dbReference type="EMBL" id="LR593887">
    <property type="protein sequence ID" value="VTS07474.1"/>
    <property type="molecule type" value="Genomic_DNA"/>
</dbReference>
<dbReference type="PRINTS" id="PR00039">
    <property type="entry name" value="HTHLYSR"/>
</dbReference>
<dbReference type="FunCoup" id="A0A6C2YVP6">
    <property type="interactions" value="162"/>
</dbReference>
<evidence type="ECO:0000313" key="6">
    <source>
        <dbReference type="EMBL" id="VIP05059.1"/>
    </source>
</evidence>
<dbReference type="SUPFAM" id="SSF46785">
    <property type="entry name" value="Winged helix' DNA-binding domain"/>
    <property type="match status" value="1"/>
</dbReference>
<dbReference type="InterPro" id="IPR036388">
    <property type="entry name" value="WH-like_DNA-bd_sf"/>
</dbReference>
<dbReference type="InterPro" id="IPR000847">
    <property type="entry name" value="LysR_HTH_N"/>
</dbReference>
<dbReference type="FunFam" id="1.10.10.10:FF:000001">
    <property type="entry name" value="LysR family transcriptional regulator"/>
    <property type="match status" value="1"/>
</dbReference>
<organism evidence="6">
    <name type="scientific">Tuwongella immobilis</name>
    <dbReference type="NCBI Taxonomy" id="692036"/>
    <lineage>
        <taxon>Bacteria</taxon>
        <taxon>Pseudomonadati</taxon>
        <taxon>Planctomycetota</taxon>
        <taxon>Planctomycetia</taxon>
        <taxon>Gemmatales</taxon>
        <taxon>Gemmataceae</taxon>
        <taxon>Tuwongella</taxon>
    </lineage>
</organism>
<dbReference type="EMBL" id="LR586016">
    <property type="protein sequence ID" value="VIP05059.1"/>
    <property type="molecule type" value="Genomic_DNA"/>
</dbReference>
<accession>A0A6C2YVP6</accession>
<protein>
    <recommendedName>
        <fullName evidence="5">HTH lysR-type domain-containing protein</fullName>
    </recommendedName>
</protein>
<keyword evidence="3" id="KW-0238">DNA-binding</keyword>
<dbReference type="GO" id="GO:0003677">
    <property type="term" value="F:DNA binding"/>
    <property type="evidence" value="ECO:0007669"/>
    <property type="project" value="UniProtKB-KW"/>
</dbReference>
<evidence type="ECO:0000259" key="5">
    <source>
        <dbReference type="PROSITE" id="PS50931"/>
    </source>
</evidence>
<dbReference type="PROSITE" id="PS50931">
    <property type="entry name" value="HTH_LYSR"/>
    <property type="match status" value="1"/>
</dbReference>
<keyword evidence="7" id="KW-1185">Reference proteome</keyword>
<dbReference type="AlphaFoldDB" id="A0A6C2YVP6"/>
<dbReference type="InParanoid" id="A0A6C2YVP6"/>
<keyword evidence="4" id="KW-0804">Transcription</keyword>
<evidence type="ECO:0000313" key="7">
    <source>
        <dbReference type="Proteomes" id="UP000464378"/>
    </source>
</evidence>
<comment type="similarity">
    <text evidence="1">Belongs to the LysR transcriptional regulatory family.</text>
</comment>
<evidence type="ECO:0000256" key="2">
    <source>
        <dbReference type="ARBA" id="ARBA00023015"/>
    </source>
</evidence>
<dbReference type="Gene3D" id="1.10.10.10">
    <property type="entry name" value="Winged helix-like DNA-binding domain superfamily/Winged helix DNA-binding domain"/>
    <property type="match status" value="1"/>
</dbReference>
<name>A0A6C2YVP6_9BACT</name>
<dbReference type="Pfam" id="PF03466">
    <property type="entry name" value="LysR_substrate"/>
    <property type="match status" value="1"/>
</dbReference>
<reference evidence="6" key="1">
    <citation type="submission" date="2019-04" db="EMBL/GenBank/DDBJ databases">
        <authorList>
            <consortium name="Science for Life Laboratories"/>
        </authorList>
    </citation>
    <scope>NUCLEOTIDE SEQUENCE</scope>
    <source>
        <strain evidence="6">MBLW1</strain>
    </source>
</reference>
<dbReference type="KEGG" id="tim:GMBLW1_41340"/>
<dbReference type="Proteomes" id="UP000464378">
    <property type="component" value="Chromosome"/>
</dbReference>
<dbReference type="InterPro" id="IPR036390">
    <property type="entry name" value="WH_DNA-bd_sf"/>
</dbReference>
<dbReference type="Pfam" id="PF00126">
    <property type="entry name" value="HTH_1"/>
    <property type="match status" value="1"/>
</dbReference>
<dbReference type="GO" id="GO:0003700">
    <property type="term" value="F:DNA-binding transcription factor activity"/>
    <property type="evidence" value="ECO:0007669"/>
    <property type="project" value="InterPro"/>
</dbReference>
<dbReference type="PANTHER" id="PTHR30346">
    <property type="entry name" value="TRANSCRIPTIONAL DUAL REGULATOR HCAR-RELATED"/>
    <property type="match status" value="1"/>
</dbReference>
<sequence length="364" mass="41027">MWGVWYVRMVTPRIDLVEDVLPLAAIGSAYDGMAAGPAGMGRLWVTGAGRRIPNEPGLVMEIHQLRYFVRLAELGNFTRAAEMCHVAQPSLSQQIAKLERELGQPLFERLGRSVQLTEAGRQFQTRAVQILRLLDDTKAQLVDSPDQGKIVVGAIPTIAPYWLPRLLVRVAQAMPGLQIEVVEETTANLLKRIADGSVDLAILAVPVQAEQFFCESLFDEELQVVLPATHRLAVHSRLRLEMIQNEPFILLNETHCLTDNALTFCARHQWMPLVTAEIHQLLTVQELVRLGVGISLIPQMAATLDSHPGRIYRTLGDEPPKRSVGMGWNTMRFQTKRFQRLVNWLRQERERGELANWLTDPREG</sequence>
<proteinExistence type="inferred from homology"/>
<evidence type="ECO:0000256" key="4">
    <source>
        <dbReference type="ARBA" id="ARBA00023163"/>
    </source>
</evidence>
<keyword evidence="2" id="KW-0805">Transcription regulation</keyword>
<evidence type="ECO:0000256" key="3">
    <source>
        <dbReference type="ARBA" id="ARBA00023125"/>
    </source>
</evidence>
<gene>
    <name evidence="6" type="ORF">GMBLW1_41340</name>
</gene>
<feature type="domain" description="HTH lysR-type" evidence="5">
    <location>
        <begin position="60"/>
        <end position="117"/>
    </location>
</feature>